<dbReference type="AlphaFoldDB" id="A0AA41Q3F5"/>
<evidence type="ECO:0000313" key="3">
    <source>
        <dbReference type="EMBL" id="MCF2530843.1"/>
    </source>
</evidence>
<accession>A0AA41Q3F5</accession>
<evidence type="ECO:0000256" key="1">
    <source>
        <dbReference type="SAM" id="MobiDB-lite"/>
    </source>
</evidence>
<keyword evidence="2" id="KW-1133">Transmembrane helix</keyword>
<keyword evidence="4" id="KW-1185">Reference proteome</keyword>
<dbReference type="Proteomes" id="UP001165378">
    <property type="component" value="Unassembled WGS sequence"/>
</dbReference>
<feature type="transmembrane region" description="Helical" evidence="2">
    <location>
        <begin position="79"/>
        <end position="98"/>
    </location>
</feature>
<feature type="transmembrane region" description="Helical" evidence="2">
    <location>
        <begin position="272"/>
        <end position="294"/>
    </location>
</feature>
<comment type="caution">
    <text evidence="3">The sequence shown here is derived from an EMBL/GenBank/DDBJ whole genome shotgun (WGS) entry which is preliminary data.</text>
</comment>
<gene>
    <name evidence="3" type="ORF">LZ495_27010</name>
</gene>
<dbReference type="RefSeq" id="WP_235055498.1">
    <property type="nucleotide sequence ID" value="NZ_JAKFHA010000018.1"/>
</dbReference>
<sequence length="350" mass="37688">MTRTADAQEWLPPALLRAVWADPGHLPEVMALFAVRHLGEGAGESVRNLRTEHPDTPRAALGSGIVTRGTRTTIAEGSFVGGPFLVLIPVAFCAALLAQARMVLQLAALHGRDTRDEARAADLLVLQGAYPAHEQAAAAVAGIRTSLPAAGRRKMPRGQRIATLVRMAAILGITTPDQGPTSKLRRALVWAAIVLLVLVGMVLPFVWIPVMGWSYRKATPRLGRRAVRYYAAAPDPASTAPHVTVAGGTHRVHRVKHRGADRGSESGHVDPLGLAAVLRTLVAVVLPLAAVLFVVVADFRIGNSNLAAAGVTLVAAAQAGAAFWYIHWHRKLHRKPPRGKRWRWHRGQER</sequence>
<proteinExistence type="predicted"/>
<evidence type="ECO:0000256" key="2">
    <source>
        <dbReference type="SAM" id="Phobius"/>
    </source>
</evidence>
<feature type="compositionally biased region" description="Basic and acidic residues" evidence="1">
    <location>
        <begin position="258"/>
        <end position="267"/>
    </location>
</feature>
<feature type="transmembrane region" description="Helical" evidence="2">
    <location>
        <begin position="188"/>
        <end position="215"/>
    </location>
</feature>
<organism evidence="3 4">
    <name type="scientific">Yinghuangia soli</name>
    <dbReference type="NCBI Taxonomy" id="2908204"/>
    <lineage>
        <taxon>Bacteria</taxon>
        <taxon>Bacillati</taxon>
        <taxon>Actinomycetota</taxon>
        <taxon>Actinomycetes</taxon>
        <taxon>Kitasatosporales</taxon>
        <taxon>Streptomycetaceae</taxon>
        <taxon>Yinghuangia</taxon>
    </lineage>
</organism>
<evidence type="ECO:0000313" key="4">
    <source>
        <dbReference type="Proteomes" id="UP001165378"/>
    </source>
</evidence>
<dbReference type="EMBL" id="JAKFHA010000018">
    <property type="protein sequence ID" value="MCF2530843.1"/>
    <property type="molecule type" value="Genomic_DNA"/>
</dbReference>
<feature type="transmembrane region" description="Helical" evidence="2">
    <location>
        <begin position="306"/>
        <end position="326"/>
    </location>
</feature>
<name>A0AA41Q3F5_9ACTN</name>
<keyword evidence="2" id="KW-0812">Transmembrane</keyword>
<feature type="region of interest" description="Disordered" evidence="1">
    <location>
        <begin position="247"/>
        <end position="267"/>
    </location>
</feature>
<keyword evidence="2" id="KW-0472">Membrane</keyword>
<reference evidence="3" key="1">
    <citation type="submission" date="2022-01" db="EMBL/GenBank/DDBJ databases">
        <title>Genome-Based Taxonomic Classification of the Phylum Actinobacteria.</title>
        <authorList>
            <person name="Gao Y."/>
        </authorList>
    </citation>
    <scope>NUCLEOTIDE SEQUENCE</scope>
    <source>
        <strain evidence="3">KLBMP 8922</strain>
    </source>
</reference>
<protein>
    <submittedName>
        <fullName evidence="3">Uncharacterized protein</fullName>
    </submittedName>
</protein>